<sequence length="309" mass="34720">MQSMILPIVVCSEIDKIVQGFIWDSSSESRKISLVNCRTTCTPLWSALSSVWDSFHENVCWLVGDGADVCILDDTWVPSLGPLRQWLRIPNHVADNLQFNDILLHNSQWDADHPRELLHHDVVSHVIGILPPALDDSHDVQPLWEAVDSKWSHFWSLPVTDCIRLFLWLVLRERLMTNEERCHRGLTLEPLCLSCGCVRETILHVLRDWPPLGTYVISSLGVASFILSYGSYGSGGMSSFSMRLVFHWLMLTESLAHGWLCLNADASISPVDGVGTIGGVLRDSSKAWLQGYRKCVGKVSTTQAELWSI</sequence>
<evidence type="ECO:0000259" key="1">
    <source>
        <dbReference type="Pfam" id="PF13966"/>
    </source>
</evidence>
<gene>
    <name evidence="2" type="ORF">V6N11_031542</name>
</gene>
<accession>A0ABR2SYL7</accession>
<evidence type="ECO:0000313" key="3">
    <source>
        <dbReference type="Proteomes" id="UP001396334"/>
    </source>
</evidence>
<proteinExistence type="predicted"/>
<dbReference type="Pfam" id="PF13966">
    <property type="entry name" value="zf-RVT"/>
    <property type="match status" value="1"/>
</dbReference>
<organism evidence="2 3">
    <name type="scientific">Hibiscus sabdariffa</name>
    <name type="common">roselle</name>
    <dbReference type="NCBI Taxonomy" id="183260"/>
    <lineage>
        <taxon>Eukaryota</taxon>
        <taxon>Viridiplantae</taxon>
        <taxon>Streptophyta</taxon>
        <taxon>Embryophyta</taxon>
        <taxon>Tracheophyta</taxon>
        <taxon>Spermatophyta</taxon>
        <taxon>Magnoliopsida</taxon>
        <taxon>eudicotyledons</taxon>
        <taxon>Gunneridae</taxon>
        <taxon>Pentapetalae</taxon>
        <taxon>rosids</taxon>
        <taxon>malvids</taxon>
        <taxon>Malvales</taxon>
        <taxon>Malvaceae</taxon>
        <taxon>Malvoideae</taxon>
        <taxon>Hibiscus</taxon>
    </lineage>
</organism>
<evidence type="ECO:0000313" key="2">
    <source>
        <dbReference type="EMBL" id="KAK9030111.1"/>
    </source>
</evidence>
<name>A0ABR2SYL7_9ROSI</name>
<protein>
    <recommendedName>
        <fullName evidence="1">Reverse transcriptase zinc-binding domain-containing protein</fullName>
    </recommendedName>
</protein>
<keyword evidence="3" id="KW-1185">Reference proteome</keyword>
<comment type="caution">
    <text evidence="2">The sequence shown here is derived from an EMBL/GenBank/DDBJ whole genome shotgun (WGS) entry which is preliminary data.</text>
</comment>
<feature type="domain" description="Reverse transcriptase zinc-binding" evidence="1">
    <location>
        <begin position="148"/>
        <end position="206"/>
    </location>
</feature>
<dbReference type="EMBL" id="JBBPBN010000010">
    <property type="protein sequence ID" value="KAK9030111.1"/>
    <property type="molecule type" value="Genomic_DNA"/>
</dbReference>
<reference evidence="2 3" key="1">
    <citation type="journal article" date="2024" name="G3 (Bethesda)">
        <title>Genome assembly of Hibiscus sabdariffa L. provides insights into metabolisms of medicinal natural products.</title>
        <authorList>
            <person name="Kim T."/>
        </authorList>
    </citation>
    <scope>NUCLEOTIDE SEQUENCE [LARGE SCALE GENOMIC DNA]</scope>
    <source>
        <strain evidence="2">TK-2024</strain>
        <tissue evidence="2">Old leaves</tissue>
    </source>
</reference>
<dbReference type="InterPro" id="IPR026960">
    <property type="entry name" value="RVT-Znf"/>
</dbReference>
<dbReference type="Proteomes" id="UP001396334">
    <property type="component" value="Unassembled WGS sequence"/>
</dbReference>